<keyword evidence="2" id="KW-1133">Transmembrane helix</keyword>
<dbReference type="Proteomes" id="UP000198426">
    <property type="component" value="Unassembled WGS sequence"/>
</dbReference>
<evidence type="ECO:0000256" key="2">
    <source>
        <dbReference type="SAM" id="Phobius"/>
    </source>
</evidence>
<evidence type="ECO:0000256" key="1">
    <source>
        <dbReference type="SAM" id="MobiDB-lite"/>
    </source>
</evidence>
<accession>A0A239KKG6</accession>
<name>A0A239KKG6_9RHOB</name>
<feature type="compositionally biased region" description="Low complexity" evidence="1">
    <location>
        <begin position="9"/>
        <end position="20"/>
    </location>
</feature>
<feature type="transmembrane region" description="Helical" evidence="2">
    <location>
        <begin position="78"/>
        <end position="104"/>
    </location>
</feature>
<evidence type="ECO:0000313" key="4">
    <source>
        <dbReference type="Proteomes" id="UP000198426"/>
    </source>
</evidence>
<dbReference type="AlphaFoldDB" id="A0A239KKG6"/>
<dbReference type="RefSeq" id="WP_089234342.1">
    <property type="nucleotide sequence ID" value="NZ_FZOY01000007.1"/>
</dbReference>
<keyword evidence="4" id="KW-1185">Reference proteome</keyword>
<feature type="region of interest" description="Disordered" evidence="1">
    <location>
        <begin position="1"/>
        <end position="36"/>
    </location>
</feature>
<reference evidence="3 4" key="1">
    <citation type="submission" date="2017-06" db="EMBL/GenBank/DDBJ databases">
        <authorList>
            <person name="Kim H.J."/>
            <person name="Triplett B.A."/>
        </authorList>
    </citation>
    <scope>NUCLEOTIDE SEQUENCE [LARGE SCALE GENOMIC DNA]</scope>
    <source>
        <strain evidence="3 4">DSM 29339</strain>
    </source>
</reference>
<sequence>MTNRFQGIAGRDAGTTGADGAFRRSLDDRDSGAERLGPRLLGRNLIEKTLIPLLVALASFLAALIGIAVYQFGAGAEVLTIAIGNWMTALAICILVLLGVLAVLSDVNAP</sequence>
<dbReference type="EMBL" id="FZOY01000007">
    <property type="protein sequence ID" value="SNT17674.1"/>
    <property type="molecule type" value="Genomic_DNA"/>
</dbReference>
<proteinExistence type="predicted"/>
<protein>
    <submittedName>
        <fullName evidence="3">Uncharacterized protein</fullName>
    </submittedName>
</protein>
<evidence type="ECO:0000313" key="3">
    <source>
        <dbReference type="EMBL" id="SNT17674.1"/>
    </source>
</evidence>
<feature type="transmembrane region" description="Helical" evidence="2">
    <location>
        <begin position="49"/>
        <end position="72"/>
    </location>
</feature>
<keyword evidence="2" id="KW-0472">Membrane</keyword>
<keyword evidence="2" id="KW-0812">Transmembrane</keyword>
<gene>
    <name evidence="3" type="ORF">SAMN05421757_107125</name>
</gene>
<feature type="compositionally biased region" description="Basic and acidic residues" evidence="1">
    <location>
        <begin position="21"/>
        <end position="36"/>
    </location>
</feature>
<organism evidence="3 4">
    <name type="scientific">Tropicimonas sediminicola</name>
    <dbReference type="NCBI Taxonomy" id="1031541"/>
    <lineage>
        <taxon>Bacteria</taxon>
        <taxon>Pseudomonadati</taxon>
        <taxon>Pseudomonadota</taxon>
        <taxon>Alphaproteobacteria</taxon>
        <taxon>Rhodobacterales</taxon>
        <taxon>Roseobacteraceae</taxon>
        <taxon>Tropicimonas</taxon>
    </lineage>
</organism>